<dbReference type="GO" id="GO:0005524">
    <property type="term" value="F:ATP binding"/>
    <property type="evidence" value="ECO:0007669"/>
    <property type="project" value="UniProtKB-KW"/>
</dbReference>
<dbReference type="PANTHER" id="PTHR11817">
    <property type="entry name" value="PYRUVATE KINASE"/>
    <property type="match status" value="1"/>
</dbReference>
<dbReference type="InterPro" id="IPR018209">
    <property type="entry name" value="Pyrv_Knase_AS"/>
</dbReference>
<dbReference type="AlphaFoldDB" id="A0A662DJM3"/>
<comment type="catalytic activity">
    <reaction evidence="16">
        <text>pyruvate + ATP = phosphoenolpyruvate + ADP + H(+)</text>
        <dbReference type="Rhea" id="RHEA:18157"/>
        <dbReference type="ChEBI" id="CHEBI:15361"/>
        <dbReference type="ChEBI" id="CHEBI:15378"/>
        <dbReference type="ChEBI" id="CHEBI:30616"/>
        <dbReference type="ChEBI" id="CHEBI:58702"/>
        <dbReference type="ChEBI" id="CHEBI:456216"/>
        <dbReference type="EC" id="2.7.1.40"/>
    </reaction>
</comment>
<dbReference type="PRINTS" id="PR01050">
    <property type="entry name" value="PYRUVTKNASE"/>
</dbReference>
<dbReference type="InterPro" id="IPR015806">
    <property type="entry name" value="Pyrv_Knase_insert_dom_sf"/>
</dbReference>
<evidence type="ECO:0000313" key="21">
    <source>
        <dbReference type="Proteomes" id="UP000267654"/>
    </source>
</evidence>
<feature type="domain" description="Pyruvate kinase C-terminal" evidence="18">
    <location>
        <begin position="356"/>
        <end position="468"/>
    </location>
</feature>
<dbReference type="UniPathway" id="UPA00109">
    <property type="reaction ID" value="UER00188"/>
</dbReference>
<evidence type="ECO:0000256" key="14">
    <source>
        <dbReference type="ARBA" id="ARBA00023317"/>
    </source>
</evidence>
<evidence type="ECO:0000256" key="12">
    <source>
        <dbReference type="ARBA" id="ARBA00022958"/>
    </source>
</evidence>
<evidence type="ECO:0000256" key="8">
    <source>
        <dbReference type="ARBA" id="ARBA00022741"/>
    </source>
</evidence>
<evidence type="ECO:0000256" key="15">
    <source>
        <dbReference type="NCBIfam" id="TIGR01064"/>
    </source>
</evidence>
<reference evidence="20 21" key="1">
    <citation type="submission" date="2018-06" db="EMBL/GenBank/DDBJ databases">
        <title>Extensive metabolic versatility and redundancy in microbially diverse, dynamic hydrothermal sediments.</title>
        <authorList>
            <person name="Dombrowski N."/>
            <person name="Teske A."/>
            <person name="Baker B.J."/>
        </authorList>
    </citation>
    <scope>NUCLEOTIDE SEQUENCE [LARGE SCALE GENOMIC DNA]</scope>
    <source>
        <strain evidence="20">B19_G9</strain>
    </source>
</reference>
<comment type="caution">
    <text evidence="20">The sequence shown here is derived from an EMBL/GenBank/DDBJ whole genome shotgun (WGS) entry which is preliminary data.</text>
</comment>
<dbReference type="GO" id="GO:0000287">
    <property type="term" value="F:magnesium ion binding"/>
    <property type="evidence" value="ECO:0007669"/>
    <property type="project" value="UniProtKB-UniRule"/>
</dbReference>
<evidence type="ECO:0000259" key="18">
    <source>
        <dbReference type="Pfam" id="PF02887"/>
    </source>
</evidence>
<keyword evidence="9 16" id="KW-0418">Kinase</keyword>
<dbReference type="NCBIfam" id="NF004978">
    <property type="entry name" value="PRK06354.1"/>
    <property type="match status" value="1"/>
</dbReference>
<feature type="domain" description="Pyruvate kinase barrel" evidence="17">
    <location>
        <begin position="1"/>
        <end position="323"/>
    </location>
</feature>
<dbReference type="SUPFAM" id="SSF52935">
    <property type="entry name" value="PK C-terminal domain-like"/>
    <property type="match status" value="1"/>
</dbReference>
<dbReference type="FunFam" id="3.40.1380.20:FF:000009">
    <property type="entry name" value="Pyruvate kinase"/>
    <property type="match status" value="1"/>
</dbReference>
<dbReference type="InterPro" id="IPR040442">
    <property type="entry name" value="Pyrv_kinase-like_dom_sf"/>
</dbReference>
<evidence type="ECO:0000259" key="17">
    <source>
        <dbReference type="Pfam" id="PF00224"/>
    </source>
</evidence>
<keyword evidence="8" id="KW-0547">Nucleotide-binding</keyword>
<dbReference type="InterPro" id="IPR036918">
    <property type="entry name" value="Pyrv_Knase_C_sf"/>
</dbReference>
<dbReference type="InterPro" id="IPR015793">
    <property type="entry name" value="Pyrv_Knase_brl"/>
</dbReference>
<keyword evidence="14 20" id="KW-0670">Pyruvate</keyword>
<evidence type="ECO:0000256" key="6">
    <source>
        <dbReference type="ARBA" id="ARBA00022679"/>
    </source>
</evidence>
<dbReference type="EMBL" id="QMQB01000042">
    <property type="protein sequence ID" value="RLE14342.1"/>
    <property type="molecule type" value="Genomic_DNA"/>
</dbReference>
<evidence type="ECO:0000256" key="5">
    <source>
        <dbReference type="ARBA" id="ARBA00012142"/>
    </source>
</evidence>
<evidence type="ECO:0000256" key="1">
    <source>
        <dbReference type="ARBA" id="ARBA00001946"/>
    </source>
</evidence>
<dbReference type="GO" id="GO:0004743">
    <property type="term" value="F:pyruvate kinase activity"/>
    <property type="evidence" value="ECO:0007669"/>
    <property type="project" value="UniProtKB-UniRule"/>
</dbReference>
<keyword evidence="13 16" id="KW-0324">Glycolysis</keyword>
<dbReference type="Pfam" id="PF00224">
    <property type="entry name" value="PK"/>
    <property type="match status" value="1"/>
</dbReference>
<evidence type="ECO:0000256" key="11">
    <source>
        <dbReference type="ARBA" id="ARBA00022842"/>
    </source>
</evidence>
<dbReference type="Gene3D" id="3.40.1380.20">
    <property type="entry name" value="Pyruvate kinase, C-terminal domain"/>
    <property type="match status" value="1"/>
</dbReference>
<keyword evidence="7" id="KW-0479">Metal-binding</keyword>
<keyword evidence="10" id="KW-0067">ATP-binding</keyword>
<sequence length="472" mass="51953">MRRTKIVCTIGPASSSYELIESLIKKGMDVARLNFSHGSYEEHSLVAEYIHQASSKLGKPVAILQDLGGPKIRTGLIQKEPVILKEGSIFTLTTRNIPGNEKEVSITYPSLPQKVKKGQTILLADGSLELRVEDITSTDIKCRVVTGGQLTSHKGINLPDSSPEISALTEKDQKDLLFGIEHKFDFIGISFVREAEDILRVRKILKEKRAEEISLIAKIEKREALKNIDDIIRVADGIMVARGDLGVEIPLQQVPLVQKEIIKKCNLLGKPVITATQMLESMIENPRPTRAEVTDIANAIFDGTDAIMLSEETAIGNYPLEAVTIMDKIAVETEKALDYEKTLEERALSVKPTIPDAISHATCQVAQDLKVAAIVTFTFSGSTARMVARYRPRVPIIARSPKKSTVRKLTLSWGVYPLQSPEIKDTDDMIRKAKRTALKTGLVKRGDKIVITAGIPFGIAGTTNLIKVETVD</sequence>
<dbReference type="InterPro" id="IPR015795">
    <property type="entry name" value="Pyrv_Knase_C"/>
</dbReference>
<dbReference type="InterPro" id="IPR001697">
    <property type="entry name" value="Pyr_Knase"/>
</dbReference>
<dbReference type="InterPro" id="IPR011037">
    <property type="entry name" value="Pyrv_Knase-like_insert_dom_sf"/>
</dbReference>
<evidence type="ECO:0000256" key="9">
    <source>
        <dbReference type="ARBA" id="ARBA00022777"/>
    </source>
</evidence>
<dbReference type="Gene3D" id="3.20.20.60">
    <property type="entry name" value="Phosphoenolpyruvate-binding domains"/>
    <property type="match status" value="1"/>
</dbReference>
<evidence type="ECO:0000313" key="19">
    <source>
        <dbReference type="EMBL" id="HDN84795.1"/>
    </source>
</evidence>
<dbReference type="GO" id="GO:0030955">
    <property type="term" value="F:potassium ion binding"/>
    <property type="evidence" value="ECO:0007669"/>
    <property type="project" value="UniProtKB-UniRule"/>
</dbReference>
<comment type="cofactor">
    <cofactor evidence="2">
        <name>K(+)</name>
        <dbReference type="ChEBI" id="CHEBI:29103"/>
    </cofactor>
</comment>
<dbReference type="InterPro" id="IPR015813">
    <property type="entry name" value="Pyrv/PenolPyrv_kinase-like_dom"/>
</dbReference>
<reference evidence="19" key="2">
    <citation type="journal article" date="2020" name="mSystems">
        <title>Genome- and Community-Level Interaction Insights into Carbon Utilization and Element Cycling Functions of Hydrothermarchaeota in Hydrothermal Sediment.</title>
        <authorList>
            <person name="Zhou Z."/>
            <person name="Liu Y."/>
            <person name="Xu W."/>
            <person name="Pan J."/>
            <person name="Luo Z.H."/>
            <person name="Li M."/>
        </authorList>
    </citation>
    <scope>NUCLEOTIDE SEQUENCE [LARGE SCALE GENOMIC DNA]</scope>
    <source>
        <strain evidence="19">HyVt-219</strain>
    </source>
</reference>
<comment type="cofactor">
    <cofactor evidence="1">
        <name>Mg(2+)</name>
        <dbReference type="ChEBI" id="CHEBI:18420"/>
    </cofactor>
</comment>
<accession>A0A662DJM3</accession>
<dbReference type="GO" id="GO:0016301">
    <property type="term" value="F:kinase activity"/>
    <property type="evidence" value="ECO:0007669"/>
    <property type="project" value="UniProtKB-KW"/>
</dbReference>
<evidence type="ECO:0000256" key="2">
    <source>
        <dbReference type="ARBA" id="ARBA00001958"/>
    </source>
</evidence>
<dbReference type="NCBIfam" id="TIGR01064">
    <property type="entry name" value="pyruv_kin"/>
    <property type="match status" value="1"/>
</dbReference>
<gene>
    <name evidence="20" type="primary">pyk</name>
    <name evidence="20" type="ORF">DRI96_01575</name>
    <name evidence="19" type="ORF">ENG47_03450</name>
</gene>
<evidence type="ECO:0000256" key="4">
    <source>
        <dbReference type="ARBA" id="ARBA00008663"/>
    </source>
</evidence>
<protein>
    <recommendedName>
        <fullName evidence="5 15">Pyruvate kinase</fullName>
        <ecNumber evidence="5 15">2.7.1.40</ecNumber>
    </recommendedName>
</protein>
<keyword evidence="6 16" id="KW-0808">Transferase</keyword>
<dbReference type="FunFam" id="2.40.33.10:FF:000001">
    <property type="entry name" value="Pyruvate kinase"/>
    <property type="match status" value="1"/>
</dbReference>
<dbReference type="EMBL" id="DRBC01000204">
    <property type="protein sequence ID" value="HDN84795.1"/>
    <property type="molecule type" value="Genomic_DNA"/>
</dbReference>
<comment type="pathway">
    <text evidence="3 16">Carbohydrate degradation; glycolysis; pyruvate from D-glyceraldehyde 3-phosphate: step 5/5.</text>
</comment>
<keyword evidence="11 16" id="KW-0460">Magnesium</keyword>
<dbReference type="Proteomes" id="UP000885660">
    <property type="component" value="Unassembled WGS sequence"/>
</dbReference>
<organism evidence="20 21">
    <name type="scientific">Aerophobetes bacterium</name>
    <dbReference type="NCBI Taxonomy" id="2030807"/>
    <lineage>
        <taxon>Bacteria</taxon>
        <taxon>Candidatus Aerophobota</taxon>
    </lineage>
</organism>
<dbReference type="Gene3D" id="2.40.33.10">
    <property type="entry name" value="PK beta-barrel domain-like"/>
    <property type="match status" value="1"/>
</dbReference>
<evidence type="ECO:0000256" key="13">
    <source>
        <dbReference type="ARBA" id="ARBA00023152"/>
    </source>
</evidence>
<dbReference type="EC" id="2.7.1.40" evidence="5 15"/>
<comment type="similarity">
    <text evidence="4 16">Belongs to the pyruvate kinase family.</text>
</comment>
<name>A0A662DJM3_UNCAE</name>
<dbReference type="GO" id="GO:0006950">
    <property type="term" value="P:response to stress"/>
    <property type="evidence" value="ECO:0007669"/>
    <property type="project" value="UniProtKB-ARBA"/>
</dbReference>
<keyword evidence="12" id="KW-0630">Potassium</keyword>
<evidence type="ECO:0000256" key="3">
    <source>
        <dbReference type="ARBA" id="ARBA00004997"/>
    </source>
</evidence>
<dbReference type="SUPFAM" id="SSF50800">
    <property type="entry name" value="PK beta-barrel domain-like"/>
    <property type="match status" value="1"/>
</dbReference>
<dbReference type="NCBIfam" id="NF004491">
    <property type="entry name" value="PRK05826.1"/>
    <property type="match status" value="1"/>
</dbReference>
<dbReference type="PROSITE" id="PS00110">
    <property type="entry name" value="PYRUVATE_KINASE"/>
    <property type="match status" value="1"/>
</dbReference>
<proteinExistence type="inferred from homology"/>
<evidence type="ECO:0000256" key="7">
    <source>
        <dbReference type="ARBA" id="ARBA00022723"/>
    </source>
</evidence>
<dbReference type="FunFam" id="3.20.20.60:FF:000001">
    <property type="entry name" value="Pyruvate kinase"/>
    <property type="match status" value="1"/>
</dbReference>
<dbReference type="Proteomes" id="UP000267654">
    <property type="component" value="Unassembled WGS sequence"/>
</dbReference>
<evidence type="ECO:0000256" key="16">
    <source>
        <dbReference type="RuleBase" id="RU000504"/>
    </source>
</evidence>
<evidence type="ECO:0000313" key="20">
    <source>
        <dbReference type="EMBL" id="RLE14342.1"/>
    </source>
</evidence>
<evidence type="ECO:0000256" key="10">
    <source>
        <dbReference type="ARBA" id="ARBA00022840"/>
    </source>
</evidence>
<dbReference type="Pfam" id="PF02887">
    <property type="entry name" value="PK_C"/>
    <property type="match status" value="1"/>
</dbReference>
<dbReference type="SUPFAM" id="SSF51621">
    <property type="entry name" value="Phosphoenolpyruvate/pyruvate domain"/>
    <property type="match status" value="1"/>
</dbReference>